<dbReference type="GO" id="GO:0006508">
    <property type="term" value="P:proteolysis"/>
    <property type="evidence" value="ECO:0007669"/>
    <property type="project" value="InterPro"/>
</dbReference>
<dbReference type="PRINTS" id="PR00725">
    <property type="entry name" value="DADACBPTASE1"/>
</dbReference>
<dbReference type="InterPro" id="IPR001967">
    <property type="entry name" value="Peptidase_S11_N"/>
</dbReference>
<evidence type="ECO:0000256" key="9">
    <source>
        <dbReference type="RuleBase" id="RU004016"/>
    </source>
</evidence>
<dbReference type="PANTHER" id="PTHR21581:SF6">
    <property type="entry name" value="TRAFFICKING PROTEIN PARTICLE COMPLEX SUBUNIT 12"/>
    <property type="match status" value="1"/>
</dbReference>
<evidence type="ECO:0000256" key="8">
    <source>
        <dbReference type="PIRSR" id="PIRSR618044-2"/>
    </source>
</evidence>
<keyword evidence="6" id="KW-0961">Cell wall biogenesis/degradation</keyword>
<dbReference type="Gene3D" id="3.40.710.10">
    <property type="entry name" value="DD-peptidase/beta-lactamase superfamily"/>
    <property type="match status" value="1"/>
</dbReference>
<reference evidence="14" key="1">
    <citation type="submission" date="2015-07" db="EMBL/GenBank/DDBJ databases">
        <authorList>
            <person name="Rodrigo-Torres Lidia"/>
            <person name="Arahal R.David."/>
        </authorList>
    </citation>
    <scope>NUCLEOTIDE SEQUENCE [LARGE SCALE GENOMIC DNA]</scope>
    <source>
        <strain evidence="14">CECT 5096</strain>
    </source>
</reference>
<keyword evidence="4" id="KW-0133">Cell shape</keyword>
<evidence type="ECO:0000256" key="1">
    <source>
        <dbReference type="ARBA" id="ARBA00007164"/>
    </source>
</evidence>
<evidence type="ECO:0000256" key="3">
    <source>
        <dbReference type="ARBA" id="ARBA00022801"/>
    </source>
</evidence>
<dbReference type="STRING" id="311410.LA5095_02444"/>
<accession>A0A0M7AB79</accession>
<feature type="domain" description="Peptidase S11 D-alanyl-D-alanine carboxypeptidase A N-terminal" evidence="12">
    <location>
        <begin position="65"/>
        <end position="289"/>
    </location>
</feature>
<feature type="compositionally biased region" description="Polar residues" evidence="10">
    <location>
        <begin position="414"/>
        <end position="426"/>
    </location>
</feature>
<dbReference type="Pfam" id="PF00768">
    <property type="entry name" value="Peptidase_S11"/>
    <property type="match status" value="1"/>
</dbReference>
<organism evidence="13 14">
    <name type="scientific">Roseibium album</name>
    <dbReference type="NCBI Taxonomy" id="311410"/>
    <lineage>
        <taxon>Bacteria</taxon>
        <taxon>Pseudomonadati</taxon>
        <taxon>Pseudomonadota</taxon>
        <taxon>Alphaproteobacteria</taxon>
        <taxon>Hyphomicrobiales</taxon>
        <taxon>Stappiaceae</taxon>
        <taxon>Roseibium</taxon>
    </lineage>
</organism>
<dbReference type="SUPFAM" id="SSF56601">
    <property type="entry name" value="beta-lactamase/transpeptidase-like"/>
    <property type="match status" value="1"/>
</dbReference>
<dbReference type="PANTHER" id="PTHR21581">
    <property type="entry name" value="D-ALANYL-D-ALANINE CARBOXYPEPTIDASE"/>
    <property type="match status" value="1"/>
</dbReference>
<gene>
    <name evidence="13" type="primary">dacC_1</name>
    <name evidence="13" type="ORF">LA5096_01300</name>
</gene>
<feature type="binding site" evidence="8">
    <location>
        <position position="260"/>
    </location>
    <ligand>
        <name>substrate</name>
    </ligand>
</feature>
<feature type="active site" description="Acyl-ester intermediate" evidence="7">
    <location>
        <position position="97"/>
    </location>
</feature>
<keyword evidence="13" id="KW-0645">Protease</keyword>
<evidence type="ECO:0000256" key="4">
    <source>
        <dbReference type="ARBA" id="ARBA00022960"/>
    </source>
</evidence>
<keyword evidence="11" id="KW-0472">Membrane</keyword>
<protein>
    <submittedName>
        <fullName evidence="13">D-alanyl-D-alanine carboxypeptidase DacC</fullName>
        <ecNumber evidence="13">3.4.16.4</ecNumber>
    </submittedName>
</protein>
<dbReference type="GO" id="GO:0008360">
    <property type="term" value="P:regulation of cell shape"/>
    <property type="evidence" value="ECO:0007669"/>
    <property type="project" value="UniProtKB-KW"/>
</dbReference>
<name>A0A0M7AB79_9HYPH</name>
<dbReference type="GO" id="GO:0071555">
    <property type="term" value="P:cell wall organization"/>
    <property type="evidence" value="ECO:0007669"/>
    <property type="project" value="UniProtKB-KW"/>
</dbReference>
<feature type="active site" description="Proton acceptor" evidence="7">
    <location>
        <position position="100"/>
    </location>
</feature>
<evidence type="ECO:0000256" key="7">
    <source>
        <dbReference type="PIRSR" id="PIRSR618044-1"/>
    </source>
</evidence>
<dbReference type="InterPro" id="IPR018044">
    <property type="entry name" value="Peptidase_S11"/>
</dbReference>
<evidence type="ECO:0000256" key="6">
    <source>
        <dbReference type="ARBA" id="ARBA00023316"/>
    </source>
</evidence>
<evidence type="ECO:0000313" key="14">
    <source>
        <dbReference type="Proteomes" id="UP000049983"/>
    </source>
</evidence>
<dbReference type="GO" id="GO:0009252">
    <property type="term" value="P:peptidoglycan biosynthetic process"/>
    <property type="evidence" value="ECO:0007669"/>
    <property type="project" value="UniProtKB-KW"/>
</dbReference>
<evidence type="ECO:0000313" key="13">
    <source>
        <dbReference type="EMBL" id="CTQ67005.1"/>
    </source>
</evidence>
<keyword evidence="11" id="KW-1133">Transmembrane helix</keyword>
<keyword evidence="2" id="KW-0732">Signal</keyword>
<evidence type="ECO:0000256" key="2">
    <source>
        <dbReference type="ARBA" id="ARBA00022729"/>
    </source>
</evidence>
<evidence type="ECO:0000256" key="5">
    <source>
        <dbReference type="ARBA" id="ARBA00022984"/>
    </source>
</evidence>
<keyword evidence="13" id="KW-0121">Carboxypeptidase</keyword>
<keyword evidence="5" id="KW-0573">Peptidoglycan synthesis</keyword>
<evidence type="ECO:0000256" key="11">
    <source>
        <dbReference type="SAM" id="Phobius"/>
    </source>
</evidence>
<keyword evidence="11" id="KW-0812">Transmembrane</keyword>
<keyword evidence="14" id="KW-1185">Reference proteome</keyword>
<evidence type="ECO:0000256" key="10">
    <source>
        <dbReference type="SAM" id="MobiDB-lite"/>
    </source>
</evidence>
<keyword evidence="3 13" id="KW-0378">Hydrolase</keyword>
<comment type="similarity">
    <text evidence="1 9">Belongs to the peptidase S11 family.</text>
</comment>
<proteinExistence type="inferred from homology"/>
<dbReference type="EC" id="3.4.16.4" evidence="13"/>
<evidence type="ECO:0000259" key="12">
    <source>
        <dbReference type="Pfam" id="PF00768"/>
    </source>
</evidence>
<dbReference type="AlphaFoldDB" id="A0A0M7AB79"/>
<dbReference type="GO" id="GO:0009002">
    <property type="term" value="F:serine-type D-Ala-D-Ala carboxypeptidase activity"/>
    <property type="evidence" value="ECO:0007669"/>
    <property type="project" value="UniProtKB-EC"/>
</dbReference>
<sequence length="501" mass="53808">MRGLPSAKCSGFLVAQQKGKQSLTCVRFLKRCDQRGIHVFSSTIGRLIISMLVVFGFVAGLTSQPARADIGAFILIDAKTGKVLEQKNATRKWYPASLTKMMTAYVTFKAIREGRATLNSAVVQSKNSLSEPPSKMGFKVGTRFTIDTALKIILIKSANDVAVALGEAIAGSESGFISMMNAEARRLGMSNTRFTNPHGLPDNGQITTARDMAILAMALRRDFPESRDFYKYPGVRFGKKTLRSANREFLLRVPGANGMKTGYICNSGYNVAASVTRRGRTLIAVILGAGSGLERTAFARQLFDKGFKKRRGGKTVASLTGSSGNPPANGYCRRNRSPGAKAYMARFDMKNEPSGGFLFFRSADDKQLKKVDESGFTLANGKPDWAKILDRTLGPRKIAYRPLQVGLGKPTGSPKASASAGGTQIPASDVPTPVANPVRRAQMEIRAKMQKTAEVGSSGAISQAAVAVQPVEQKAQAAAPGSIFRKGLDFTVPVPAPSPRK</sequence>
<feature type="transmembrane region" description="Helical" evidence="11">
    <location>
        <begin position="37"/>
        <end position="61"/>
    </location>
</feature>
<feature type="region of interest" description="Disordered" evidence="10">
    <location>
        <begin position="405"/>
        <end position="434"/>
    </location>
</feature>
<feature type="active site" evidence="7">
    <location>
        <position position="157"/>
    </location>
</feature>
<dbReference type="InterPro" id="IPR012338">
    <property type="entry name" value="Beta-lactam/transpept-like"/>
</dbReference>
<dbReference type="Proteomes" id="UP000049983">
    <property type="component" value="Unassembled WGS sequence"/>
</dbReference>
<dbReference type="EMBL" id="CXWC01000002">
    <property type="protein sequence ID" value="CTQ67005.1"/>
    <property type="molecule type" value="Genomic_DNA"/>
</dbReference>